<evidence type="ECO:0000256" key="2">
    <source>
        <dbReference type="ARBA" id="ARBA00034247"/>
    </source>
</evidence>
<dbReference type="NCBIfam" id="TIGR00254">
    <property type="entry name" value="GGDEF"/>
    <property type="match status" value="1"/>
</dbReference>
<evidence type="ECO:0000259" key="3">
    <source>
        <dbReference type="PROSITE" id="PS50887"/>
    </source>
</evidence>
<name>A0ABZ1CI19_9PROT</name>
<evidence type="ECO:0000256" key="1">
    <source>
        <dbReference type="ARBA" id="ARBA00012528"/>
    </source>
</evidence>
<organism evidence="4 5">
    <name type="scientific">Thiobacillus sedimenti</name>
    <dbReference type="NCBI Taxonomy" id="3110231"/>
    <lineage>
        <taxon>Bacteria</taxon>
        <taxon>Pseudomonadati</taxon>
        <taxon>Pseudomonadota</taxon>
        <taxon>Betaproteobacteria</taxon>
        <taxon>Nitrosomonadales</taxon>
        <taxon>Thiobacillaceae</taxon>
        <taxon>Thiobacillus</taxon>
    </lineage>
</organism>
<dbReference type="GO" id="GO:0052621">
    <property type="term" value="F:diguanylate cyclase activity"/>
    <property type="evidence" value="ECO:0007669"/>
    <property type="project" value="UniProtKB-EC"/>
</dbReference>
<dbReference type="EC" id="2.7.7.65" evidence="1"/>
<accession>A0ABZ1CI19</accession>
<dbReference type="CDD" id="cd01949">
    <property type="entry name" value="GGDEF"/>
    <property type="match status" value="1"/>
</dbReference>
<reference evidence="4 5" key="1">
    <citation type="submission" date="2023-12" db="EMBL/GenBank/DDBJ databases">
        <title>Thiobacillus sedimentum sp. nov., a chemolithoautotrophic sulfur-oxidizing bacterium isolated from freshwater sediment.</title>
        <authorList>
            <person name="Luo J."/>
            <person name="Dai C."/>
        </authorList>
    </citation>
    <scope>NUCLEOTIDE SEQUENCE [LARGE SCALE GENOMIC DNA]</scope>
    <source>
        <strain evidence="4 5">SCUT-2</strain>
    </source>
</reference>
<dbReference type="RefSeq" id="WP_324779403.1">
    <property type="nucleotide sequence ID" value="NZ_CP141769.1"/>
</dbReference>
<dbReference type="SUPFAM" id="SSF55073">
    <property type="entry name" value="Nucleotide cyclase"/>
    <property type="match status" value="1"/>
</dbReference>
<gene>
    <name evidence="4" type="ORF">VA613_12810</name>
</gene>
<comment type="catalytic activity">
    <reaction evidence="2">
        <text>2 GTP = 3',3'-c-di-GMP + 2 diphosphate</text>
        <dbReference type="Rhea" id="RHEA:24898"/>
        <dbReference type="ChEBI" id="CHEBI:33019"/>
        <dbReference type="ChEBI" id="CHEBI:37565"/>
        <dbReference type="ChEBI" id="CHEBI:58805"/>
        <dbReference type="EC" id="2.7.7.65"/>
    </reaction>
</comment>
<dbReference type="PANTHER" id="PTHR45138:SF9">
    <property type="entry name" value="DIGUANYLATE CYCLASE DGCM-RELATED"/>
    <property type="match status" value="1"/>
</dbReference>
<protein>
    <recommendedName>
        <fullName evidence="1">diguanylate cyclase</fullName>
        <ecNumber evidence="1">2.7.7.65</ecNumber>
    </recommendedName>
</protein>
<dbReference type="PROSITE" id="PS50887">
    <property type="entry name" value="GGDEF"/>
    <property type="match status" value="1"/>
</dbReference>
<dbReference type="InterPro" id="IPR043128">
    <property type="entry name" value="Rev_trsase/Diguanyl_cyclase"/>
</dbReference>
<dbReference type="InterPro" id="IPR029787">
    <property type="entry name" value="Nucleotide_cyclase"/>
</dbReference>
<dbReference type="InterPro" id="IPR000160">
    <property type="entry name" value="GGDEF_dom"/>
</dbReference>
<dbReference type="SMART" id="SM00267">
    <property type="entry name" value="GGDEF"/>
    <property type="match status" value="1"/>
</dbReference>
<keyword evidence="4" id="KW-0548">Nucleotidyltransferase</keyword>
<dbReference type="EMBL" id="CP141769">
    <property type="protein sequence ID" value="WRS38871.1"/>
    <property type="molecule type" value="Genomic_DNA"/>
</dbReference>
<dbReference type="InterPro" id="IPR050469">
    <property type="entry name" value="Diguanylate_Cyclase"/>
</dbReference>
<feature type="domain" description="GGDEF" evidence="3">
    <location>
        <begin position="186"/>
        <end position="315"/>
    </location>
</feature>
<sequence length="335" mass="37634">MQSPRQSEITHEVIESVAQLTEQRDELTLLRKLQASILEMLPSVQVCMVCLVPGPQGGHWILDAACTLPEPMFPVSDSLVAEAAGLDPDVPARQVSHGGWNYLVSGLDLAEGRRKAIVLRQAEWAPADLRIAQGMLKIYVNFARMLFDSERDTLTGLYNRKKLEQKLGELLAGRIKGRNRKRDQETDDYLAVLDLDHFKRINDNYGHLIGDEVLLVFAGLVRNALRDMDWVFRYGGEEFVVLIKDVSPATIVAILDRIRTRIQNHAFPQVGQVTVSIGYTAIGDQELPPYVFEEADRALYYAKENGRNQVCDYGDLVSSGKLEPEERHSGSVELF</sequence>
<dbReference type="PANTHER" id="PTHR45138">
    <property type="entry name" value="REGULATORY COMPONENTS OF SENSORY TRANSDUCTION SYSTEM"/>
    <property type="match status" value="1"/>
</dbReference>
<proteinExistence type="predicted"/>
<evidence type="ECO:0000313" key="4">
    <source>
        <dbReference type="EMBL" id="WRS38871.1"/>
    </source>
</evidence>
<evidence type="ECO:0000313" key="5">
    <source>
        <dbReference type="Proteomes" id="UP001334732"/>
    </source>
</evidence>
<dbReference type="Pfam" id="PF00990">
    <property type="entry name" value="GGDEF"/>
    <property type="match status" value="1"/>
</dbReference>
<keyword evidence="5" id="KW-1185">Reference proteome</keyword>
<dbReference type="Gene3D" id="3.30.70.270">
    <property type="match status" value="1"/>
</dbReference>
<keyword evidence="4" id="KW-0808">Transferase</keyword>
<dbReference type="Proteomes" id="UP001334732">
    <property type="component" value="Chromosome"/>
</dbReference>